<reference evidence="8" key="1">
    <citation type="submission" date="2023-10" db="EMBL/GenBank/DDBJ databases">
        <authorList>
            <person name="Noh H."/>
        </authorList>
    </citation>
    <scope>NUCLEOTIDE SEQUENCE</scope>
    <source>
        <strain evidence="8">DUCC4014</strain>
    </source>
</reference>
<dbReference type="Gene3D" id="1.25.40.430">
    <property type="match status" value="1"/>
</dbReference>
<protein>
    <submittedName>
        <fullName evidence="8">Checkpoint serine/threonine-protein kinase bub1</fullName>
    </submittedName>
</protein>
<feature type="region of interest" description="Disordered" evidence="5">
    <location>
        <begin position="699"/>
        <end position="741"/>
    </location>
</feature>
<evidence type="ECO:0000256" key="5">
    <source>
        <dbReference type="SAM" id="MobiDB-lite"/>
    </source>
</evidence>
<evidence type="ECO:0000256" key="1">
    <source>
        <dbReference type="ARBA" id="ARBA00004629"/>
    </source>
</evidence>
<feature type="region of interest" description="Disordered" evidence="5">
    <location>
        <begin position="757"/>
        <end position="778"/>
    </location>
</feature>
<evidence type="ECO:0000259" key="6">
    <source>
        <dbReference type="PROSITE" id="PS50011"/>
    </source>
</evidence>
<dbReference type="SMART" id="SM00220">
    <property type="entry name" value="S_TKc"/>
    <property type="match status" value="1"/>
</dbReference>
<feature type="region of interest" description="Disordered" evidence="5">
    <location>
        <begin position="246"/>
        <end position="304"/>
    </location>
</feature>
<feature type="compositionally biased region" description="Acidic residues" evidence="5">
    <location>
        <begin position="714"/>
        <end position="735"/>
    </location>
</feature>
<dbReference type="Gene3D" id="1.10.510.10">
    <property type="entry name" value="Transferase(Phosphotransferase) domain 1"/>
    <property type="match status" value="1"/>
</dbReference>
<evidence type="ECO:0000256" key="2">
    <source>
        <dbReference type="ARBA" id="ARBA00022454"/>
    </source>
</evidence>
<dbReference type="SUPFAM" id="SSF56112">
    <property type="entry name" value="Protein kinase-like (PK-like)"/>
    <property type="match status" value="1"/>
</dbReference>
<evidence type="ECO:0000256" key="4">
    <source>
        <dbReference type="ARBA" id="ARBA00023328"/>
    </source>
</evidence>
<feature type="region of interest" description="Disordered" evidence="5">
    <location>
        <begin position="793"/>
        <end position="851"/>
    </location>
</feature>
<feature type="region of interest" description="Disordered" evidence="5">
    <location>
        <begin position="470"/>
        <end position="494"/>
    </location>
</feature>
<gene>
    <name evidence="8" type="primary">bub1</name>
    <name evidence="8" type="ORF">LOC62_02G002141</name>
</gene>
<evidence type="ECO:0000313" key="9">
    <source>
        <dbReference type="Proteomes" id="UP000827549"/>
    </source>
</evidence>
<keyword evidence="8" id="KW-0418">Kinase</keyword>
<dbReference type="GO" id="GO:0007094">
    <property type="term" value="P:mitotic spindle assembly checkpoint signaling"/>
    <property type="evidence" value="ECO:0007669"/>
    <property type="project" value="InterPro"/>
</dbReference>
<feature type="domain" description="Protein kinase" evidence="6">
    <location>
        <begin position="978"/>
        <end position="1329"/>
    </location>
</feature>
<dbReference type="InterPro" id="IPR011009">
    <property type="entry name" value="Kinase-like_dom_sf"/>
</dbReference>
<feature type="region of interest" description="Disordered" evidence="5">
    <location>
        <begin position="376"/>
        <end position="398"/>
    </location>
</feature>
<dbReference type="SMART" id="SM00777">
    <property type="entry name" value="Mad3_BUB1_I"/>
    <property type="match status" value="1"/>
</dbReference>
<dbReference type="CDD" id="cd13981">
    <property type="entry name" value="STKc_Bub1_BubR1"/>
    <property type="match status" value="1"/>
</dbReference>
<dbReference type="InterPro" id="IPR008271">
    <property type="entry name" value="Ser/Thr_kinase_AS"/>
</dbReference>
<dbReference type="InterPro" id="IPR013212">
    <property type="entry name" value="Mad3/Bub1_I"/>
</dbReference>
<feature type="region of interest" description="Disordered" evidence="5">
    <location>
        <begin position="510"/>
        <end position="596"/>
    </location>
</feature>
<dbReference type="GO" id="GO:0005634">
    <property type="term" value="C:nucleus"/>
    <property type="evidence" value="ECO:0007669"/>
    <property type="project" value="TreeGrafter"/>
</dbReference>
<keyword evidence="4" id="KW-0137">Centromere</keyword>
<evidence type="ECO:0000259" key="7">
    <source>
        <dbReference type="PROSITE" id="PS51489"/>
    </source>
</evidence>
<dbReference type="GO" id="GO:0004672">
    <property type="term" value="F:protein kinase activity"/>
    <property type="evidence" value="ECO:0007669"/>
    <property type="project" value="InterPro"/>
</dbReference>
<dbReference type="EMBL" id="CP086715">
    <property type="protein sequence ID" value="WOO78594.1"/>
    <property type="molecule type" value="Genomic_DNA"/>
</dbReference>
<feature type="region of interest" description="Disordered" evidence="5">
    <location>
        <begin position="1"/>
        <end position="21"/>
    </location>
</feature>
<accession>A0AAF0Y5S7</accession>
<dbReference type="GO" id="GO:0005524">
    <property type="term" value="F:ATP binding"/>
    <property type="evidence" value="ECO:0007669"/>
    <property type="project" value="InterPro"/>
</dbReference>
<evidence type="ECO:0000256" key="3">
    <source>
        <dbReference type="ARBA" id="ARBA00022838"/>
    </source>
</evidence>
<sequence length="1329" mass="145646">MSVEPPTPHRAGSPEHGGPVTDFALIESQKENIRPLATGRSAATLGVLFDKDQADEVSRVVEEGSKKFLSDIQEAERRDREGEDMVDGVQDVLDLYNRYVAFMVQHYPSSPNHVLPLLEETTRRFIGDARYAQDARYLKLWIMFARHVERREEVWAFLESRDIGTRHAAFYEEWAMAAEGLGRKKKADDVYRLGLARKAAPVERLKNRHQAFLTRIMAPPSGDIPDDDPLPAAPTPARAVLGQVGRGGLGGGSLSGATPGSSSSRISRGTNGSKIAIFSDDAGAAENPEPTPWEDFGTRDGRRKENVVEATPWKGETLPQKSRVAPRTPKLEVFKDSASANAEVHRGQEVLGGIRAKAPLSDAELLRSDPLRNYDTTGLPSAVPSVPSLPPPPKPAAKKTKRDAAAFVMQPWTCPTGGAETKMSNGKTERRMFDWDATFRSNEEWSFEEVRARKLGLLSRDWKELKDWEKGWHKPGSSTPKAKKTTRPPSPTVNTKLANAEVMSLFNQTIHGNKVHSDDSDDDDDDDEDEAADEVNALPTPLPPARQQVSMMTPGGVVPPTPTPAPGYNHNNYSHPSHRQLATPGMVSDENTPAPTSLRKLNIFSDENASAPVVNDENAVPPSARKMNIFSDTPARAPLGAKAPLSSSSKPRAFAVFSDAPAEEEPVAAAPAPVNDENDYVQATPARPPPALNIFATPAVTGNPSQARAVPEGIAEEEEEEEERYEYYESDDQLNNEDPSSYGRRMRRFQIHEMTPITERTGEWTTNTTFRSSRPASVLSDFDEADEAAIESRPLNLSSVAEEEERSAASNKQSADVAFADDSTEPPQSASTAATGTYDRSGSVDTGAFGVPEGYTIARDMDTTTSMMNTIHIVDHTSTTDDFVTAPQAGEATSQPLAELANPCNPADASVVQALLQRVQPPVNSMTLVVDQRHSVSARLPALQRAGKAKARRSSTTSRVSVAPSDDSYNLSLGPKTFEVREKLGEGGFGAVFLAVDAQERDAAIARADETSDDEDEDEDDSAALVAIKVEHPSSLWEGVVLSRILSRVEPSLAASIIRPRGLHVYSDESFLVLDFSPQGTLLDVVNKAVVWGIAPGVAGGPSVPDELVAIFFTIELLRLVEGLHAADIIHGDLKIDNCLVRLEEIPSAAGGKNAWSAQYDRRGGNGWSYKGVRLIDFGRAADLSLFPAGRQQTFVADWPTDERDCVEMREGRPWSFEADYFGLASICYCLLFGKYIATEAIETDEGRRYKIDAPLKRYWQTELWSKLFDTLLNPRTLRADGELPITNELGAIRQEFETWLEDNCQKNGKLLKQMLKRIELRALENRRV</sequence>
<dbReference type="PROSITE" id="PS50011">
    <property type="entry name" value="PROTEIN_KINASE_DOM"/>
    <property type="match status" value="1"/>
</dbReference>
<comment type="subcellular location">
    <subcellularLocation>
        <location evidence="1">Chromosome</location>
        <location evidence="1">Centromere</location>
        <location evidence="1">Kinetochore</location>
    </subcellularLocation>
</comment>
<dbReference type="RefSeq" id="XP_062624626.1">
    <property type="nucleotide sequence ID" value="XM_062768642.1"/>
</dbReference>
<keyword evidence="3" id="KW-0995">Kinetochore</keyword>
<feature type="compositionally biased region" description="Low complexity" evidence="5">
    <location>
        <begin position="255"/>
        <end position="273"/>
    </location>
</feature>
<proteinExistence type="predicted"/>
<name>A0AAF0Y5S7_9TREE</name>
<dbReference type="Proteomes" id="UP000827549">
    <property type="component" value="Chromosome 2"/>
</dbReference>
<dbReference type="GeneID" id="87805389"/>
<feature type="domain" description="BUB1 N-terminal" evidence="7">
    <location>
        <begin position="73"/>
        <end position="234"/>
    </location>
</feature>
<dbReference type="GO" id="GO:0000776">
    <property type="term" value="C:kinetochore"/>
    <property type="evidence" value="ECO:0007669"/>
    <property type="project" value="UniProtKB-KW"/>
</dbReference>
<dbReference type="Pfam" id="PF00069">
    <property type="entry name" value="Pkinase"/>
    <property type="match status" value="1"/>
</dbReference>
<dbReference type="PROSITE" id="PS00108">
    <property type="entry name" value="PROTEIN_KINASE_ST"/>
    <property type="match status" value="1"/>
</dbReference>
<feature type="region of interest" description="Disordered" evidence="5">
    <location>
        <begin position="664"/>
        <end position="684"/>
    </location>
</feature>
<keyword evidence="2" id="KW-0158">Chromosome</keyword>
<keyword evidence="8" id="KW-0808">Transferase</keyword>
<organism evidence="8 9">
    <name type="scientific">Vanrija pseudolonga</name>
    <dbReference type="NCBI Taxonomy" id="143232"/>
    <lineage>
        <taxon>Eukaryota</taxon>
        <taxon>Fungi</taxon>
        <taxon>Dikarya</taxon>
        <taxon>Basidiomycota</taxon>
        <taxon>Agaricomycotina</taxon>
        <taxon>Tremellomycetes</taxon>
        <taxon>Trichosporonales</taxon>
        <taxon>Trichosporonaceae</taxon>
        <taxon>Vanrija</taxon>
    </lineage>
</organism>
<keyword evidence="9" id="KW-1185">Reference proteome</keyword>
<dbReference type="PANTHER" id="PTHR14030">
    <property type="entry name" value="MITOTIC CHECKPOINT SERINE/THREONINE-PROTEIN KINASE BUB1"/>
    <property type="match status" value="1"/>
</dbReference>
<feature type="compositionally biased region" description="Acidic residues" evidence="5">
    <location>
        <begin position="519"/>
        <end position="533"/>
    </location>
</feature>
<dbReference type="PROSITE" id="PS51489">
    <property type="entry name" value="BUB1_N"/>
    <property type="match status" value="1"/>
</dbReference>
<dbReference type="InterPro" id="IPR015661">
    <property type="entry name" value="Bub1/Mad3"/>
</dbReference>
<evidence type="ECO:0000313" key="8">
    <source>
        <dbReference type="EMBL" id="WOO78594.1"/>
    </source>
</evidence>
<dbReference type="PANTHER" id="PTHR14030:SF4">
    <property type="entry name" value="BUB1 KINASE, ISOFORM A-RELATED"/>
    <property type="match status" value="1"/>
</dbReference>
<dbReference type="InterPro" id="IPR000719">
    <property type="entry name" value="Prot_kinase_dom"/>
</dbReference>
<feature type="compositionally biased region" description="Polar residues" evidence="5">
    <location>
        <begin position="825"/>
        <end position="844"/>
    </location>
</feature>
<dbReference type="GO" id="GO:0051754">
    <property type="term" value="P:meiotic sister chromatid cohesion, centromeric"/>
    <property type="evidence" value="ECO:0007669"/>
    <property type="project" value="TreeGrafter"/>
</dbReference>
<dbReference type="Pfam" id="PF08311">
    <property type="entry name" value="Mad3_BUB1_I"/>
    <property type="match status" value="1"/>
</dbReference>
<dbReference type="GO" id="GO:0032991">
    <property type="term" value="C:protein-containing complex"/>
    <property type="evidence" value="ECO:0007669"/>
    <property type="project" value="UniProtKB-ARBA"/>
</dbReference>